<comment type="caution">
    <text evidence="2">The sequence shown here is derived from an EMBL/GenBank/DDBJ whole genome shotgun (WGS) entry which is preliminary data.</text>
</comment>
<protein>
    <submittedName>
        <fullName evidence="2">EAL domain-containing protein</fullName>
    </submittedName>
</protein>
<dbReference type="PANTHER" id="PTHR33121">
    <property type="entry name" value="CYCLIC DI-GMP PHOSPHODIESTERASE PDEF"/>
    <property type="match status" value="1"/>
</dbReference>
<dbReference type="InterPro" id="IPR050706">
    <property type="entry name" value="Cyclic-di-GMP_PDE-like"/>
</dbReference>
<reference evidence="2" key="1">
    <citation type="submission" date="2022-01" db="EMBL/GenBank/DDBJ databases">
        <authorList>
            <person name="Jo J.-H."/>
            <person name="Im W.-T."/>
        </authorList>
    </citation>
    <scope>NUCLEOTIDE SEQUENCE</scope>
    <source>
        <strain evidence="2">XY25</strain>
    </source>
</reference>
<sequence>MESNLRRALVQNEFILHYQPLVNLETGLIIGVEALIRWLHPELGVIMPDRFIHVAEETGLINPIGDWVLCEACRQAQAWCDEGLPPVFMAVNVAPVQFRQSGFIEVVAGALATSGLEPGRLELELTERTVMHDADINMGTLSALHRMGVELSLDDFGTGYSSLAYLKRFPVGKLKIDRSFVNDLETDPDDWAIASTIVSMGRSLRMTVLAEGVEKPEQLTLLRKMGCDMAQGYLFSRPVSAEGMADMLRRQPFVSR</sequence>
<dbReference type="Pfam" id="PF00563">
    <property type="entry name" value="EAL"/>
    <property type="match status" value="1"/>
</dbReference>
<dbReference type="InterPro" id="IPR035919">
    <property type="entry name" value="EAL_sf"/>
</dbReference>
<feature type="domain" description="EAL" evidence="1">
    <location>
        <begin position="1"/>
        <end position="252"/>
    </location>
</feature>
<name>A0ABS9K7D7_9RHOO</name>
<evidence type="ECO:0000313" key="2">
    <source>
        <dbReference type="EMBL" id="MCG2579078.1"/>
    </source>
</evidence>
<proteinExistence type="predicted"/>
<dbReference type="EMBL" id="JAKLTN010000008">
    <property type="protein sequence ID" value="MCG2579078.1"/>
    <property type="molecule type" value="Genomic_DNA"/>
</dbReference>
<accession>A0ABS9K7D7</accession>
<dbReference type="PROSITE" id="PS50883">
    <property type="entry name" value="EAL"/>
    <property type="match status" value="1"/>
</dbReference>
<evidence type="ECO:0000313" key="3">
    <source>
        <dbReference type="Proteomes" id="UP001165384"/>
    </source>
</evidence>
<dbReference type="SMART" id="SM00052">
    <property type="entry name" value="EAL"/>
    <property type="match status" value="1"/>
</dbReference>
<dbReference type="SUPFAM" id="SSF141868">
    <property type="entry name" value="EAL domain-like"/>
    <property type="match status" value="1"/>
</dbReference>
<dbReference type="InterPro" id="IPR001633">
    <property type="entry name" value="EAL_dom"/>
</dbReference>
<gene>
    <name evidence="2" type="ORF">LZ012_18975</name>
</gene>
<evidence type="ECO:0000259" key="1">
    <source>
        <dbReference type="PROSITE" id="PS50883"/>
    </source>
</evidence>
<keyword evidence="3" id="KW-1185">Reference proteome</keyword>
<dbReference type="Proteomes" id="UP001165384">
    <property type="component" value="Unassembled WGS sequence"/>
</dbReference>
<dbReference type="Gene3D" id="3.20.20.450">
    <property type="entry name" value="EAL domain"/>
    <property type="match status" value="1"/>
</dbReference>
<organism evidence="2 3">
    <name type="scientific">Dechloromonas hankyongensis</name>
    <dbReference type="NCBI Taxonomy" id="2908002"/>
    <lineage>
        <taxon>Bacteria</taxon>
        <taxon>Pseudomonadati</taxon>
        <taxon>Pseudomonadota</taxon>
        <taxon>Betaproteobacteria</taxon>
        <taxon>Rhodocyclales</taxon>
        <taxon>Azonexaceae</taxon>
        <taxon>Dechloromonas</taxon>
    </lineage>
</organism>
<dbReference type="PANTHER" id="PTHR33121:SF79">
    <property type="entry name" value="CYCLIC DI-GMP PHOSPHODIESTERASE PDED-RELATED"/>
    <property type="match status" value="1"/>
</dbReference>
<dbReference type="CDD" id="cd01948">
    <property type="entry name" value="EAL"/>
    <property type="match status" value="1"/>
</dbReference>